<sequence length="666" mass="71641">MTFTLPKIGWAETILLLCIPAAVALALGGMIFTGAFLNYTLIDPGLLVTRGLPIARVIHDGAAAVTVGLLLLATFVLPGQNAVPGVASYTQWTAARWAARAAAVWAAAGIAVLLFTAATTIGVPLTDDRFMKQFLFFATGIELGQSLLVSVTGVLLVFMTLLLSKRVSVIAFAAAVSILALLPLALSGHAAGSDEHANAVDSLAIHLVGVTVWVGGLTGLILLRRRLGTALPAAVGRYSVLAVWAFGAVALSGIINASLRISSPADLLQSYGLLIVIKAAILILLGLAGVWQRQLIIPKLIREPGNHRHFVRLAVTEVVFMAVAIGVSVALSKSAPPVSQDSVAGVDIQLSLLGFPFPPPATLLTMLTQVHIDWAFAGAAAVLAGVYLAGVRRLRRRGDRWPVGRTVSWVLGCVMLFYVTSGGPGVYGQVSFSTHMIQHMGLMMFVPPLLVLGAPILLALRTLPKRRDHSRGLREWILIVVHSRYLMVISHPVVAAILFAGSLVVFYYTNWFEFSLDTHQGHVLMCVHFLATGYLFFWVIIGVDPGPARPSYPLRIILLLATLAFHAFFGLAIMSSDTIFAIDWWHALGYTDDTALLNDQHVGGGIAWGAGELPVLFVTLAVVRQWVTSEEREAKRYDRNADRTDDAELTEYNNRLANIAKRDAAQ</sequence>
<dbReference type="Pfam" id="PF05425">
    <property type="entry name" value="CopD"/>
    <property type="match status" value="1"/>
</dbReference>
<feature type="transmembrane region" description="Helical" evidence="6">
    <location>
        <begin position="14"/>
        <end position="37"/>
    </location>
</feature>
<dbReference type="Pfam" id="PF09678">
    <property type="entry name" value="Caa3_CtaG"/>
    <property type="match status" value="1"/>
</dbReference>
<organism evidence="8 9">
    <name type="scientific">Subtercola boreus</name>
    <dbReference type="NCBI Taxonomy" id="120213"/>
    <lineage>
        <taxon>Bacteria</taxon>
        <taxon>Bacillati</taxon>
        <taxon>Actinomycetota</taxon>
        <taxon>Actinomycetes</taxon>
        <taxon>Micrococcales</taxon>
        <taxon>Microbacteriaceae</taxon>
        <taxon>Subtercola</taxon>
    </lineage>
</organism>
<feature type="transmembrane region" description="Helical" evidence="6">
    <location>
        <begin position="521"/>
        <end position="544"/>
    </location>
</feature>
<dbReference type="OrthoDB" id="5241646at2"/>
<dbReference type="EMBL" id="NBXB01000035">
    <property type="protein sequence ID" value="RFA13243.1"/>
    <property type="molecule type" value="Genomic_DNA"/>
</dbReference>
<evidence type="ECO:0000256" key="6">
    <source>
        <dbReference type="SAM" id="Phobius"/>
    </source>
</evidence>
<feature type="transmembrane region" description="Helical" evidence="6">
    <location>
        <begin position="440"/>
        <end position="464"/>
    </location>
</feature>
<evidence type="ECO:0000259" key="7">
    <source>
        <dbReference type="Pfam" id="PF05425"/>
    </source>
</evidence>
<evidence type="ECO:0000256" key="2">
    <source>
        <dbReference type="ARBA" id="ARBA00022475"/>
    </source>
</evidence>
<dbReference type="GO" id="GO:0005886">
    <property type="term" value="C:plasma membrane"/>
    <property type="evidence" value="ECO:0007669"/>
    <property type="project" value="UniProtKB-SubCell"/>
</dbReference>
<protein>
    <recommendedName>
        <fullName evidence="7">Copper resistance protein D domain-containing protein</fullName>
    </recommendedName>
</protein>
<dbReference type="Proteomes" id="UP000256541">
    <property type="component" value="Unassembled WGS sequence"/>
</dbReference>
<dbReference type="InterPro" id="IPR032694">
    <property type="entry name" value="CopC/D"/>
</dbReference>
<feature type="domain" description="Copper resistance protein D" evidence="7">
    <location>
        <begin position="233"/>
        <end position="331"/>
    </location>
</feature>
<keyword evidence="4 6" id="KW-1133">Transmembrane helix</keyword>
<accession>A0A3E0VV73</accession>
<evidence type="ECO:0000256" key="1">
    <source>
        <dbReference type="ARBA" id="ARBA00004651"/>
    </source>
</evidence>
<evidence type="ECO:0000256" key="4">
    <source>
        <dbReference type="ARBA" id="ARBA00022989"/>
    </source>
</evidence>
<dbReference type="InterPro" id="IPR019108">
    <property type="entry name" value="Caa3_assmbl_CtaG-rel"/>
</dbReference>
<keyword evidence="3 6" id="KW-0812">Transmembrane</keyword>
<evidence type="ECO:0000256" key="3">
    <source>
        <dbReference type="ARBA" id="ARBA00022692"/>
    </source>
</evidence>
<dbReference type="GO" id="GO:0006825">
    <property type="term" value="P:copper ion transport"/>
    <property type="evidence" value="ECO:0007669"/>
    <property type="project" value="InterPro"/>
</dbReference>
<feature type="transmembrane region" description="Helical" evidence="6">
    <location>
        <begin position="170"/>
        <end position="191"/>
    </location>
</feature>
<reference evidence="8 9" key="1">
    <citation type="submission" date="2017-04" db="EMBL/GenBank/DDBJ databases">
        <title>Comparative genome analysis of Subtercola boreus.</title>
        <authorList>
            <person name="Cho Y.-J."/>
            <person name="Cho A."/>
            <person name="Kim O.-S."/>
            <person name="Lee J.-I."/>
        </authorList>
    </citation>
    <scope>NUCLEOTIDE SEQUENCE [LARGE SCALE GENOMIC DNA]</scope>
    <source>
        <strain evidence="8 9">P27479</strain>
    </source>
</reference>
<feature type="transmembrane region" description="Helical" evidence="6">
    <location>
        <begin position="556"/>
        <end position="582"/>
    </location>
</feature>
<evidence type="ECO:0000256" key="5">
    <source>
        <dbReference type="ARBA" id="ARBA00023136"/>
    </source>
</evidence>
<feature type="transmembrane region" description="Helical" evidence="6">
    <location>
        <begin position="310"/>
        <end position="331"/>
    </location>
</feature>
<feature type="transmembrane region" description="Helical" evidence="6">
    <location>
        <begin position="403"/>
        <end position="420"/>
    </location>
</feature>
<feature type="transmembrane region" description="Helical" evidence="6">
    <location>
        <begin position="143"/>
        <end position="163"/>
    </location>
</feature>
<dbReference type="PANTHER" id="PTHR34820">
    <property type="entry name" value="INNER MEMBRANE PROTEIN YEBZ"/>
    <property type="match status" value="1"/>
</dbReference>
<feature type="transmembrane region" description="Helical" evidence="6">
    <location>
        <begin position="235"/>
        <end position="259"/>
    </location>
</feature>
<comment type="caution">
    <text evidence="8">The sequence shown here is derived from an EMBL/GenBank/DDBJ whole genome shotgun (WGS) entry which is preliminary data.</text>
</comment>
<feature type="transmembrane region" description="Helical" evidence="6">
    <location>
        <begin position="203"/>
        <end position="223"/>
    </location>
</feature>
<feature type="transmembrane region" description="Helical" evidence="6">
    <location>
        <begin position="602"/>
        <end position="623"/>
    </location>
</feature>
<feature type="transmembrane region" description="Helical" evidence="6">
    <location>
        <begin position="271"/>
        <end position="290"/>
    </location>
</feature>
<keyword evidence="5 6" id="KW-0472">Membrane</keyword>
<dbReference type="PANTHER" id="PTHR34820:SF4">
    <property type="entry name" value="INNER MEMBRANE PROTEIN YEBZ"/>
    <property type="match status" value="1"/>
</dbReference>
<comment type="subcellular location">
    <subcellularLocation>
        <location evidence="1">Cell membrane</location>
        <topology evidence="1">Multi-pass membrane protein</topology>
    </subcellularLocation>
</comment>
<feature type="transmembrane region" description="Helical" evidence="6">
    <location>
        <begin position="485"/>
        <end position="509"/>
    </location>
</feature>
<feature type="transmembrane region" description="Helical" evidence="6">
    <location>
        <begin position="97"/>
        <end position="123"/>
    </location>
</feature>
<evidence type="ECO:0000313" key="9">
    <source>
        <dbReference type="Proteomes" id="UP000256541"/>
    </source>
</evidence>
<gene>
    <name evidence="8" type="ORF">B7R22_13770</name>
</gene>
<dbReference type="InterPro" id="IPR008457">
    <property type="entry name" value="Cu-R_CopD_dom"/>
</dbReference>
<keyword evidence="2" id="KW-1003">Cell membrane</keyword>
<dbReference type="AlphaFoldDB" id="A0A3E0VV73"/>
<name>A0A3E0VV73_9MICO</name>
<feature type="transmembrane region" description="Helical" evidence="6">
    <location>
        <begin position="374"/>
        <end position="391"/>
    </location>
</feature>
<evidence type="ECO:0000313" key="8">
    <source>
        <dbReference type="EMBL" id="RFA13243.1"/>
    </source>
</evidence>
<proteinExistence type="predicted"/>
<feature type="transmembrane region" description="Helical" evidence="6">
    <location>
        <begin position="57"/>
        <end position="77"/>
    </location>
</feature>